<protein>
    <recommendedName>
        <fullName evidence="4">HECT domain-containing protein</fullName>
    </recommendedName>
</protein>
<dbReference type="OrthoDB" id="10038899at2759"/>
<feature type="region of interest" description="Disordered" evidence="3">
    <location>
        <begin position="219"/>
        <end position="302"/>
    </location>
</feature>
<organism evidence="5 6">
    <name type="scientific">Patiria miniata</name>
    <name type="common">Bat star</name>
    <name type="synonym">Asterina miniata</name>
    <dbReference type="NCBI Taxonomy" id="46514"/>
    <lineage>
        <taxon>Eukaryota</taxon>
        <taxon>Metazoa</taxon>
        <taxon>Echinodermata</taxon>
        <taxon>Eleutherozoa</taxon>
        <taxon>Asterozoa</taxon>
        <taxon>Asteroidea</taxon>
        <taxon>Valvatacea</taxon>
        <taxon>Valvatida</taxon>
        <taxon>Asterinidae</taxon>
        <taxon>Patiria</taxon>
    </lineage>
</organism>
<dbReference type="InterPro" id="IPR035983">
    <property type="entry name" value="Hect_E3_ubiquitin_ligase"/>
</dbReference>
<keyword evidence="6" id="KW-1185">Reference proteome</keyword>
<proteinExistence type="predicted"/>
<evidence type="ECO:0000256" key="2">
    <source>
        <dbReference type="PROSITE-ProRule" id="PRU00104"/>
    </source>
</evidence>
<evidence type="ECO:0000256" key="1">
    <source>
        <dbReference type="ARBA" id="ARBA00022786"/>
    </source>
</evidence>
<dbReference type="InterPro" id="IPR000569">
    <property type="entry name" value="HECT_dom"/>
</dbReference>
<dbReference type="Proteomes" id="UP000887568">
    <property type="component" value="Unplaced"/>
</dbReference>
<dbReference type="Gene3D" id="3.90.1750.10">
    <property type="entry name" value="Hect, E3 ligase catalytic domains"/>
    <property type="match status" value="1"/>
</dbReference>
<dbReference type="GO" id="GO:0004842">
    <property type="term" value="F:ubiquitin-protein transferase activity"/>
    <property type="evidence" value="ECO:0007669"/>
    <property type="project" value="InterPro"/>
</dbReference>
<accession>A0A914AN47</accession>
<feature type="domain" description="HECT" evidence="4">
    <location>
        <begin position="462"/>
        <end position="499"/>
    </location>
</feature>
<dbReference type="SUPFAM" id="SSF56204">
    <property type="entry name" value="Hect, E3 ligase catalytic domain"/>
    <property type="match status" value="2"/>
</dbReference>
<evidence type="ECO:0000256" key="3">
    <source>
        <dbReference type="SAM" id="MobiDB-lite"/>
    </source>
</evidence>
<comment type="caution">
    <text evidence="2">Lacks conserved residue(s) required for the propagation of feature annotation.</text>
</comment>
<keyword evidence="1 2" id="KW-0833">Ubl conjugation pathway</keyword>
<evidence type="ECO:0000313" key="5">
    <source>
        <dbReference type="EnsemblMetazoa" id="XP_038065172.1"/>
    </source>
</evidence>
<reference evidence="5" key="1">
    <citation type="submission" date="2022-11" db="UniProtKB">
        <authorList>
            <consortium name="EnsemblMetazoa"/>
        </authorList>
    </citation>
    <scope>IDENTIFICATION</scope>
</reference>
<dbReference type="RefSeq" id="XP_038065172.1">
    <property type="nucleotide sequence ID" value="XM_038209244.1"/>
</dbReference>
<sequence>MTEPETSKLHDFLKKRDVDDQCIQRMEEDKSFVFQIDLEVICLMSDDALRDYLPRYGDRIAVVSFAKSKDKQSQGNTDRKTSLVESLKNKMTSHLLRSKSQIGNENAKKQERRVEVGWVHYDFDMKEYKQIYQKKGGGIKHQKYKVDTRLSEIMEQAITWFFPGGKNRHGNVSDFDVFITDPSFDKLDGDTTVQQMYETARVKILRLYIATKKKVTPDKNVESCSKFPEGESSTSSDEFVHAPVTNKRPKRRCKQGTAKGPKTPSGKKTKVKSHKQDESRISGTPPLDVEDDLKQSQRQVDGQLQSLSCPDMSEVDVSTTQVPAETCTPKFIQTDTPTIQFRRGELDDLPEVNCTPPEPLSPTLEFIASDNGIQFPEELLDFNSELPESTPSTNTRPDIVWIIDSDTTSDLNHPPPEPTTSQADSVELPRSPSPPTEITTDHHVLSVHRSLVQQEMISIFMNPDILNSKIKYRFIDEMGADAQGVSREVYSAFWQDFFQASSLGEDERVPALFPDYGRDEWEAIGRILFKGYNDTGIYPLQLAYAFSCAVIYGEGEVSADMLVNSLRMYLSETDRRVVDKALHGQPLDSDDQDDFLDLLGRVNCHSLPSKDEIRPMVISIAHKELIQEPKYALDAIASVAGPGLQIRIPNPAALQEMYSSKMPTPRKVVKLLDSSPVNPEQASALAYLKQFIKSLDDRLLRKFLRHVTGSEFICTKSIDVTFNRMRGIDRAPQAHTCGPLLELPCTYGSYPEFRSEFMHILDANYMNMDIA</sequence>
<dbReference type="OMA" id="DNRAQTQ"/>
<dbReference type="EnsemblMetazoa" id="XM_038209244.1">
    <property type="protein sequence ID" value="XP_038065172.1"/>
    <property type="gene ID" value="LOC119735517"/>
</dbReference>
<evidence type="ECO:0000313" key="6">
    <source>
        <dbReference type="Proteomes" id="UP000887568"/>
    </source>
</evidence>
<dbReference type="RefSeq" id="XP_038065171.1">
    <property type="nucleotide sequence ID" value="XM_038209243.1"/>
</dbReference>
<dbReference type="GeneID" id="119735517"/>
<dbReference type="EnsemblMetazoa" id="XM_038209243.1">
    <property type="protein sequence ID" value="XP_038065171.1"/>
    <property type="gene ID" value="LOC119735517"/>
</dbReference>
<dbReference type="PROSITE" id="PS50237">
    <property type="entry name" value="HECT"/>
    <property type="match status" value="1"/>
</dbReference>
<dbReference type="AlphaFoldDB" id="A0A914AN47"/>
<feature type="region of interest" description="Disordered" evidence="3">
    <location>
        <begin position="406"/>
        <end position="439"/>
    </location>
</feature>
<name>A0A914AN47_PATMI</name>
<evidence type="ECO:0000259" key="4">
    <source>
        <dbReference type="PROSITE" id="PS50237"/>
    </source>
</evidence>